<feature type="region of interest" description="Disordered" evidence="1">
    <location>
        <begin position="75"/>
        <end position="108"/>
    </location>
</feature>
<gene>
    <name evidence="2" type="ORF">CTI12_AA258510</name>
</gene>
<dbReference type="Proteomes" id="UP000245207">
    <property type="component" value="Unassembled WGS sequence"/>
</dbReference>
<dbReference type="AlphaFoldDB" id="A0A2U1NJR1"/>
<evidence type="ECO:0000256" key="1">
    <source>
        <dbReference type="SAM" id="MobiDB-lite"/>
    </source>
</evidence>
<evidence type="ECO:0008006" key="4">
    <source>
        <dbReference type="Google" id="ProtNLM"/>
    </source>
</evidence>
<evidence type="ECO:0000313" key="3">
    <source>
        <dbReference type="Proteomes" id="UP000245207"/>
    </source>
</evidence>
<comment type="caution">
    <text evidence="2">The sequence shown here is derived from an EMBL/GenBank/DDBJ whole genome shotgun (WGS) entry which is preliminary data.</text>
</comment>
<name>A0A2U1NJR1_ARTAN</name>
<reference evidence="2 3" key="1">
    <citation type="journal article" date="2018" name="Mol. Plant">
        <title>The genome of Artemisia annua provides insight into the evolution of Asteraceae family and artemisinin biosynthesis.</title>
        <authorList>
            <person name="Shen Q."/>
            <person name="Zhang L."/>
            <person name="Liao Z."/>
            <person name="Wang S."/>
            <person name="Yan T."/>
            <person name="Shi P."/>
            <person name="Liu M."/>
            <person name="Fu X."/>
            <person name="Pan Q."/>
            <person name="Wang Y."/>
            <person name="Lv Z."/>
            <person name="Lu X."/>
            <person name="Zhang F."/>
            <person name="Jiang W."/>
            <person name="Ma Y."/>
            <person name="Chen M."/>
            <person name="Hao X."/>
            <person name="Li L."/>
            <person name="Tang Y."/>
            <person name="Lv G."/>
            <person name="Zhou Y."/>
            <person name="Sun X."/>
            <person name="Brodelius P.E."/>
            <person name="Rose J.K.C."/>
            <person name="Tang K."/>
        </authorList>
    </citation>
    <scope>NUCLEOTIDE SEQUENCE [LARGE SCALE GENOMIC DNA]</scope>
    <source>
        <strain evidence="3">cv. Huhao1</strain>
        <tissue evidence="2">Leaf</tissue>
    </source>
</reference>
<keyword evidence="3" id="KW-1185">Reference proteome</keyword>
<accession>A0A2U1NJR1</accession>
<proteinExistence type="predicted"/>
<organism evidence="2 3">
    <name type="scientific">Artemisia annua</name>
    <name type="common">Sweet wormwood</name>
    <dbReference type="NCBI Taxonomy" id="35608"/>
    <lineage>
        <taxon>Eukaryota</taxon>
        <taxon>Viridiplantae</taxon>
        <taxon>Streptophyta</taxon>
        <taxon>Embryophyta</taxon>
        <taxon>Tracheophyta</taxon>
        <taxon>Spermatophyta</taxon>
        <taxon>Magnoliopsida</taxon>
        <taxon>eudicotyledons</taxon>
        <taxon>Gunneridae</taxon>
        <taxon>Pentapetalae</taxon>
        <taxon>asterids</taxon>
        <taxon>campanulids</taxon>
        <taxon>Asterales</taxon>
        <taxon>Asteraceae</taxon>
        <taxon>Asteroideae</taxon>
        <taxon>Anthemideae</taxon>
        <taxon>Artemisiinae</taxon>
        <taxon>Artemisia</taxon>
    </lineage>
</organism>
<sequence length="171" mass="19565">MAQHKFDNPTKGRIATVKETLNKFIRESSKKHKESEGLIWNIKKGYDHAFKSQATSINKLKVQVRKRAEVVRNRNVRELPGATETNPRDRAHAITTRSGLNYGPPTNPLDNSEIYVQENSARNNGKGDKEVAKESQVQKKVVESYVPPIPFPGRLKKGKEREQFRNFLENL</sequence>
<evidence type="ECO:0000313" key="2">
    <source>
        <dbReference type="EMBL" id="PWA73718.1"/>
    </source>
</evidence>
<protein>
    <recommendedName>
        <fullName evidence="4">Reverse transcriptase domain-containing protein</fullName>
    </recommendedName>
</protein>
<dbReference type="EMBL" id="PKPP01002691">
    <property type="protein sequence ID" value="PWA73718.1"/>
    <property type="molecule type" value="Genomic_DNA"/>
</dbReference>